<name>A0A7S2T5P9_9CHLO</name>
<sequence length="136" mass="16702">MLFLKKKKFIHHVYLVLMVKVLLKVHQVKLHHSQFKFQMVVNYHLKLKLLVLQILLFLQLLLRMLMEHMIVHTILKLLVIMKFMLLLVENIFLVVYSKLMFLQKFHLEVKERLLFSFLLHQVLQKEDVMYLIYKLF</sequence>
<gene>
    <name evidence="2" type="ORF">CPRI1469_LOCUS8516</name>
</gene>
<evidence type="ECO:0000313" key="2">
    <source>
        <dbReference type="EMBL" id="CAD9719650.1"/>
    </source>
</evidence>
<dbReference type="EMBL" id="HBHL01012948">
    <property type="protein sequence ID" value="CAD9719650.1"/>
    <property type="molecule type" value="Transcribed_RNA"/>
</dbReference>
<keyword evidence="1" id="KW-1133">Transmembrane helix</keyword>
<keyword evidence="1" id="KW-0472">Membrane</keyword>
<proteinExistence type="predicted"/>
<organism evidence="2">
    <name type="scientific">Chloropicon primus</name>
    <dbReference type="NCBI Taxonomy" id="1764295"/>
    <lineage>
        <taxon>Eukaryota</taxon>
        <taxon>Viridiplantae</taxon>
        <taxon>Chlorophyta</taxon>
        <taxon>Chloropicophyceae</taxon>
        <taxon>Chloropicales</taxon>
        <taxon>Chloropicaceae</taxon>
        <taxon>Chloropicon</taxon>
    </lineage>
</organism>
<reference evidence="2" key="1">
    <citation type="submission" date="2021-01" db="EMBL/GenBank/DDBJ databases">
        <authorList>
            <person name="Corre E."/>
            <person name="Pelletier E."/>
            <person name="Niang G."/>
            <person name="Scheremetjew M."/>
            <person name="Finn R."/>
            <person name="Kale V."/>
            <person name="Holt S."/>
            <person name="Cochrane G."/>
            <person name="Meng A."/>
            <person name="Brown T."/>
            <person name="Cohen L."/>
        </authorList>
    </citation>
    <scope>NUCLEOTIDE SEQUENCE</scope>
    <source>
        <strain evidence="2">CCMP1205</strain>
    </source>
</reference>
<keyword evidence="1" id="KW-0812">Transmembrane</keyword>
<feature type="transmembrane region" description="Helical" evidence="1">
    <location>
        <begin position="77"/>
        <end position="96"/>
    </location>
</feature>
<accession>A0A7S2T5P9</accession>
<dbReference type="AlphaFoldDB" id="A0A7S2T5P9"/>
<feature type="transmembrane region" description="Helical" evidence="1">
    <location>
        <begin position="47"/>
        <end position="65"/>
    </location>
</feature>
<protein>
    <recommendedName>
        <fullName evidence="3">Transmembrane protein</fullName>
    </recommendedName>
</protein>
<evidence type="ECO:0008006" key="3">
    <source>
        <dbReference type="Google" id="ProtNLM"/>
    </source>
</evidence>
<evidence type="ECO:0000256" key="1">
    <source>
        <dbReference type="SAM" id="Phobius"/>
    </source>
</evidence>